<dbReference type="GO" id="GO:0003677">
    <property type="term" value="F:DNA binding"/>
    <property type="evidence" value="ECO:0007669"/>
    <property type="project" value="InterPro"/>
</dbReference>
<dbReference type="InterPro" id="IPR002686">
    <property type="entry name" value="Transposase_17"/>
</dbReference>
<name>A0A3E2T8W1_9FIRM</name>
<dbReference type="EMBL" id="QVEP01000124">
    <property type="protein sequence ID" value="RGB70756.1"/>
    <property type="molecule type" value="Genomic_DNA"/>
</dbReference>
<evidence type="ECO:0000313" key="2">
    <source>
        <dbReference type="EMBL" id="RGB70756.1"/>
    </source>
</evidence>
<dbReference type="Gene3D" id="3.30.70.1290">
    <property type="entry name" value="Transposase IS200-like"/>
    <property type="match status" value="1"/>
</dbReference>
<evidence type="ECO:0000313" key="3">
    <source>
        <dbReference type="Proteomes" id="UP000260773"/>
    </source>
</evidence>
<accession>A0A3E2T8W1</accession>
<comment type="caution">
    <text evidence="2">The sequence shown here is derived from an EMBL/GenBank/DDBJ whole genome shotgun (WGS) entry which is preliminary data.</text>
</comment>
<dbReference type="InterPro" id="IPR036515">
    <property type="entry name" value="Transposase_17_sf"/>
</dbReference>
<dbReference type="GO" id="GO:0006313">
    <property type="term" value="P:DNA transposition"/>
    <property type="evidence" value="ECO:0007669"/>
    <property type="project" value="InterPro"/>
</dbReference>
<dbReference type="Proteomes" id="UP000260773">
    <property type="component" value="Unassembled WGS sequence"/>
</dbReference>
<protein>
    <submittedName>
        <fullName evidence="2">IS200/IS605 family transposase</fullName>
    </submittedName>
</protein>
<feature type="non-terminal residue" evidence="2">
    <location>
        <position position="1"/>
    </location>
</feature>
<reference evidence="2 3" key="1">
    <citation type="submission" date="2018-08" db="EMBL/GenBank/DDBJ databases">
        <title>A genome reference for cultivated species of the human gut microbiota.</title>
        <authorList>
            <person name="Zou Y."/>
            <person name="Xue W."/>
            <person name="Luo G."/>
        </authorList>
    </citation>
    <scope>NUCLEOTIDE SEQUENCE [LARGE SCALE GENOMIC DNA]</scope>
    <source>
        <strain evidence="2 3">AF45-17</strain>
    </source>
</reference>
<dbReference type="AlphaFoldDB" id="A0A3E2T8W1"/>
<dbReference type="SUPFAM" id="SSF143422">
    <property type="entry name" value="Transposase IS200-like"/>
    <property type="match status" value="1"/>
</dbReference>
<dbReference type="Pfam" id="PF01797">
    <property type="entry name" value="Y1_Tnp"/>
    <property type="match status" value="1"/>
</dbReference>
<feature type="domain" description="Transposase IS200-like" evidence="1">
    <location>
        <begin position="1"/>
        <end position="37"/>
    </location>
</feature>
<sequence length="45" mass="5299">EYPQIRERLWKEAFWSQSFCLLTAGGAPIDVIRSYISWESIPQLI</sequence>
<evidence type="ECO:0000259" key="1">
    <source>
        <dbReference type="Pfam" id="PF01797"/>
    </source>
</evidence>
<gene>
    <name evidence="2" type="ORF">DW070_17590</name>
</gene>
<dbReference type="GO" id="GO:0004803">
    <property type="term" value="F:transposase activity"/>
    <property type="evidence" value="ECO:0007669"/>
    <property type="project" value="InterPro"/>
</dbReference>
<organism evidence="2 3">
    <name type="scientific">Coprococcus catus</name>
    <dbReference type="NCBI Taxonomy" id="116085"/>
    <lineage>
        <taxon>Bacteria</taxon>
        <taxon>Bacillati</taxon>
        <taxon>Bacillota</taxon>
        <taxon>Clostridia</taxon>
        <taxon>Lachnospirales</taxon>
        <taxon>Lachnospiraceae</taxon>
        <taxon>Coprococcus</taxon>
    </lineage>
</organism>
<proteinExistence type="predicted"/>